<keyword evidence="2" id="KW-0186">Copper</keyword>
<gene>
    <name evidence="5" type="ORF">M3P19_03950</name>
</gene>
<keyword evidence="6" id="KW-1185">Reference proteome</keyword>
<dbReference type="InterPro" id="IPR003782">
    <property type="entry name" value="SCO1/SenC"/>
</dbReference>
<dbReference type="EMBL" id="JAMFMA010000001">
    <property type="protein sequence ID" value="MCL6273146.1"/>
    <property type="molecule type" value="Genomic_DNA"/>
</dbReference>
<organism evidence="5 6">
    <name type="scientific">Flagellimonas spongiicola</name>
    <dbReference type="NCBI Taxonomy" id="2942208"/>
    <lineage>
        <taxon>Bacteria</taxon>
        <taxon>Pseudomonadati</taxon>
        <taxon>Bacteroidota</taxon>
        <taxon>Flavobacteriia</taxon>
        <taxon>Flavobacteriales</taxon>
        <taxon>Flavobacteriaceae</taxon>
        <taxon>Flagellimonas</taxon>
    </lineage>
</organism>
<dbReference type="RefSeq" id="WP_249656321.1">
    <property type="nucleotide sequence ID" value="NZ_JAMFMA010000001.1"/>
</dbReference>
<sequence>MKSPKWGSLYKLSMVVLTMGILVFLVINLPNKNELPVLGPQDFSPELVDAQLEYSKSEHLVSDFKLINQNGKTITQDTYANKIYVTDFFFTRCPSICPIMSNHMEELQKTFRNNDDVMFLSMSVTPELDSVPILKKYAERHSAIDSKWNITTGDKSHIYNLARKSYFAVVDYGDGGLQDFIHTPNFVLVDQQKQIRGVYNGTATEDIELLKKDIVSLLQ</sequence>
<evidence type="ECO:0000256" key="1">
    <source>
        <dbReference type="ARBA" id="ARBA00010996"/>
    </source>
</evidence>
<comment type="caution">
    <text evidence="5">The sequence shown here is derived from an EMBL/GenBank/DDBJ whole genome shotgun (WGS) entry which is preliminary data.</text>
</comment>
<evidence type="ECO:0000256" key="3">
    <source>
        <dbReference type="SAM" id="Phobius"/>
    </source>
</evidence>
<dbReference type="PANTHER" id="PTHR12151">
    <property type="entry name" value="ELECTRON TRANSPORT PROTIN SCO1/SENC FAMILY MEMBER"/>
    <property type="match status" value="1"/>
</dbReference>
<dbReference type="InterPro" id="IPR036249">
    <property type="entry name" value="Thioredoxin-like_sf"/>
</dbReference>
<name>A0ABT0PQ97_9FLAO</name>
<dbReference type="SUPFAM" id="SSF52833">
    <property type="entry name" value="Thioredoxin-like"/>
    <property type="match status" value="1"/>
</dbReference>
<accession>A0ABT0PQ97</accession>
<dbReference type="PROSITE" id="PS51352">
    <property type="entry name" value="THIOREDOXIN_2"/>
    <property type="match status" value="1"/>
</dbReference>
<protein>
    <submittedName>
        <fullName evidence="5">SCO family protein</fullName>
    </submittedName>
</protein>
<proteinExistence type="inferred from homology"/>
<dbReference type="Pfam" id="PF02630">
    <property type="entry name" value="SCO1-SenC"/>
    <property type="match status" value="1"/>
</dbReference>
<dbReference type="Proteomes" id="UP001203607">
    <property type="component" value="Unassembled WGS sequence"/>
</dbReference>
<keyword evidence="3" id="KW-1133">Transmembrane helix</keyword>
<comment type="similarity">
    <text evidence="1">Belongs to the SCO1/2 family.</text>
</comment>
<evidence type="ECO:0000256" key="2">
    <source>
        <dbReference type="ARBA" id="ARBA00023008"/>
    </source>
</evidence>
<reference evidence="5 6" key="1">
    <citation type="submission" date="2022-05" db="EMBL/GenBank/DDBJ databases">
        <authorList>
            <person name="Park J.-S."/>
        </authorList>
    </citation>
    <scope>NUCLEOTIDE SEQUENCE [LARGE SCALE GENOMIC DNA]</scope>
    <source>
        <strain evidence="5 6">2012CJ35-5</strain>
    </source>
</reference>
<feature type="transmembrane region" description="Helical" evidence="3">
    <location>
        <begin position="12"/>
        <end position="30"/>
    </location>
</feature>
<dbReference type="Gene3D" id="3.40.30.10">
    <property type="entry name" value="Glutaredoxin"/>
    <property type="match status" value="1"/>
</dbReference>
<dbReference type="CDD" id="cd02968">
    <property type="entry name" value="SCO"/>
    <property type="match status" value="1"/>
</dbReference>
<evidence type="ECO:0000313" key="6">
    <source>
        <dbReference type="Proteomes" id="UP001203607"/>
    </source>
</evidence>
<keyword evidence="3" id="KW-0812">Transmembrane</keyword>
<keyword evidence="3" id="KW-0472">Membrane</keyword>
<dbReference type="InterPro" id="IPR013766">
    <property type="entry name" value="Thioredoxin_domain"/>
</dbReference>
<evidence type="ECO:0000313" key="5">
    <source>
        <dbReference type="EMBL" id="MCL6273146.1"/>
    </source>
</evidence>
<feature type="domain" description="Thioredoxin" evidence="4">
    <location>
        <begin position="55"/>
        <end position="219"/>
    </location>
</feature>
<dbReference type="PANTHER" id="PTHR12151:SF25">
    <property type="entry name" value="LINALOOL DEHYDRATASE_ISOMERASE DOMAIN-CONTAINING PROTEIN"/>
    <property type="match status" value="1"/>
</dbReference>
<evidence type="ECO:0000259" key="4">
    <source>
        <dbReference type="PROSITE" id="PS51352"/>
    </source>
</evidence>